<sequence length="124" mass="13906">MAAHRNFTVTLTNVSGHDLETYADDRIAIQHAVDGEWRPTVGVADDHEWSDRTTTHEPGDETAWEIDVSVSEPVLGTYEFCTMPTPGDYRAVFWGFPHGPDSDPLALATEFEIIEPEDDDEESR</sequence>
<keyword evidence="2" id="KW-1185">Reference proteome</keyword>
<name>A0A202EAF9_9EURY</name>
<dbReference type="EMBL" id="MWPH01000002">
    <property type="protein sequence ID" value="OVE85245.1"/>
    <property type="molecule type" value="Genomic_DNA"/>
</dbReference>
<protein>
    <submittedName>
        <fullName evidence="1">Uncharacterized protein</fullName>
    </submittedName>
</protein>
<evidence type="ECO:0000313" key="1">
    <source>
        <dbReference type="EMBL" id="OVE85245.1"/>
    </source>
</evidence>
<evidence type="ECO:0000313" key="2">
    <source>
        <dbReference type="Proteomes" id="UP000196084"/>
    </source>
</evidence>
<reference evidence="1 2" key="1">
    <citation type="submission" date="2017-02" db="EMBL/GenBank/DDBJ databases">
        <title>Natronthermophilus aegyptiacus gen. nov.,sp. nov., an aerobic, extremely halophilic alkalithermophilic archaeon isolated from the athalassohaline Wadi An Natrun, Egypt.</title>
        <authorList>
            <person name="Zhao B."/>
        </authorList>
    </citation>
    <scope>NUCLEOTIDE SEQUENCE [LARGE SCALE GENOMIC DNA]</scope>
    <source>
        <strain evidence="1 2">CGMCC 1.3597</strain>
    </source>
</reference>
<proteinExistence type="predicted"/>
<accession>A0A202EAF9</accession>
<dbReference type="Proteomes" id="UP000196084">
    <property type="component" value="Unassembled WGS sequence"/>
</dbReference>
<comment type="caution">
    <text evidence="1">The sequence shown here is derived from an EMBL/GenBank/DDBJ whole genome shotgun (WGS) entry which is preliminary data.</text>
</comment>
<gene>
    <name evidence="1" type="ORF">B2G88_12010</name>
</gene>
<dbReference type="AlphaFoldDB" id="A0A202EAF9"/>
<organism evidence="1 2">
    <name type="scientific">Natronolimnobius baerhuensis</name>
    <dbReference type="NCBI Taxonomy" id="253108"/>
    <lineage>
        <taxon>Archaea</taxon>
        <taxon>Methanobacteriati</taxon>
        <taxon>Methanobacteriota</taxon>
        <taxon>Stenosarchaea group</taxon>
        <taxon>Halobacteria</taxon>
        <taxon>Halobacteriales</taxon>
        <taxon>Natrialbaceae</taxon>
        <taxon>Natronolimnobius</taxon>
    </lineage>
</organism>